<organism evidence="2 3">
    <name type="scientific">Hymenobacter metallicola</name>
    <dbReference type="NCBI Taxonomy" id="2563114"/>
    <lineage>
        <taxon>Bacteria</taxon>
        <taxon>Pseudomonadati</taxon>
        <taxon>Bacteroidota</taxon>
        <taxon>Cytophagia</taxon>
        <taxon>Cytophagales</taxon>
        <taxon>Hymenobacteraceae</taxon>
        <taxon>Hymenobacter</taxon>
    </lineage>
</organism>
<dbReference type="Proteomes" id="UP000298471">
    <property type="component" value="Unassembled WGS sequence"/>
</dbReference>
<reference evidence="2 3" key="1">
    <citation type="submission" date="2019-04" db="EMBL/GenBank/DDBJ databases">
        <authorList>
            <person name="Feng G."/>
            <person name="Zhang J."/>
            <person name="Zhu H."/>
        </authorList>
    </citation>
    <scope>NUCLEOTIDE SEQUENCE [LARGE SCALE GENOMIC DNA]</scope>
    <source>
        <strain evidence="2 3">9PBR-1</strain>
    </source>
</reference>
<dbReference type="EMBL" id="SRMB01000003">
    <property type="protein sequence ID" value="TGE26603.1"/>
    <property type="molecule type" value="Genomic_DNA"/>
</dbReference>
<evidence type="ECO:0000313" key="2">
    <source>
        <dbReference type="EMBL" id="TGE26603.1"/>
    </source>
</evidence>
<keyword evidence="3" id="KW-1185">Reference proteome</keyword>
<name>A0A4Z0QBR9_9BACT</name>
<feature type="region of interest" description="Disordered" evidence="1">
    <location>
        <begin position="58"/>
        <end position="78"/>
    </location>
</feature>
<protein>
    <submittedName>
        <fullName evidence="2">Uncharacterized protein</fullName>
    </submittedName>
</protein>
<gene>
    <name evidence="2" type="ORF">E5K02_17610</name>
</gene>
<dbReference type="AlphaFoldDB" id="A0A4Z0QBR9"/>
<feature type="compositionally biased region" description="Low complexity" evidence="1">
    <location>
        <begin position="58"/>
        <end position="70"/>
    </location>
</feature>
<evidence type="ECO:0000256" key="1">
    <source>
        <dbReference type="SAM" id="MobiDB-lite"/>
    </source>
</evidence>
<comment type="caution">
    <text evidence="2">The sequence shown here is derived from an EMBL/GenBank/DDBJ whole genome shotgun (WGS) entry which is preliminary data.</text>
</comment>
<sequence length="78" mass="8003">MPATPTSSSRPYVSRRKRSRSSEPSALSTKATLGMLSLLVFTLLASLVIIAVKLTSADPGPGASAAMSPAITQSVVSQ</sequence>
<accession>A0A4Z0QBR9</accession>
<evidence type="ECO:0000313" key="3">
    <source>
        <dbReference type="Proteomes" id="UP000298471"/>
    </source>
</evidence>
<proteinExistence type="predicted"/>
<feature type="region of interest" description="Disordered" evidence="1">
    <location>
        <begin position="1"/>
        <end position="26"/>
    </location>
</feature>